<proteinExistence type="predicted"/>
<dbReference type="EMBL" id="AONI01000009">
    <property type="protein sequence ID" value="EPX79964.1"/>
    <property type="molecule type" value="Genomic_DNA"/>
</dbReference>
<feature type="transmembrane region" description="Helical" evidence="1">
    <location>
        <begin position="71"/>
        <end position="92"/>
    </location>
</feature>
<protein>
    <submittedName>
        <fullName evidence="2">Uncharacterized protein</fullName>
    </submittedName>
</protein>
<dbReference type="eggNOG" id="ENOG5033MN5">
    <property type="taxonomic scope" value="Bacteria"/>
</dbReference>
<name>S9S156_9RHOB</name>
<accession>S9S156</accession>
<gene>
    <name evidence="2" type="ORF">thalar_01300</name>
</gene>
<dbReference type="OrthoDB" id="7861870at2"/>
<organism evidence="2 3">
    <name type="scientific">Litoreibacter arenae DSM 19593</name>
    <dbReference type="NCBI Taxonomy" id="1123360"/>
    <lineage>
        <taxon>Bacteria</taxon>
        <taxon>Pseudomonadati</taxon>
        <taxon>Pseudomonadota</taxon>
        <taxon>Alphaproteobacteria</taxon>
        <taxon>Rhodobacterales</taxon>
        <taxon>Roseobacteraceae</taxon>
        <taxon>Litoreibacter</taxon>
    </lineage>
</organism>
<evidence type="ECO:0000256" key="1">
    <source>
        <dbReference type="SAM" id="Phobius"/>
    </source>
</evidence>
<evidence type="ECO:0000313" key="2">
    <source>
        <dbReference type="EMBL" id="EPX79964.1"/>
    </source>
</evidence>
<feature type="transmembrane region" description="Helical" evidence="1">
    <location>
        <begin position="98"/>
        <end position="120"/>
    </location>
</feature>
<feature type="transmembrane region" description="Helical" evidence="1">
    <location>
        <begin position="40"/>
        <end position="64"/>
    </location>
</feature>
<keyword evidence="1" id="KW-0812">Transmembrane</keyword>
<dbReference type="Proteomes" id="UP000015351">
    <property type="component" value="Unassembled WGS sequence"/>
</dbReference>
<dbReference type="STRING" id="1123360.thalar_01300"/>
<sequence length="293" mass="33128">MRSFFATLLRQRRRLFVGLLLGWFFILSHSEYLFTGAPMWAVVLTLLIMAPVFLLPMVAFIMLLPSMRTIVEVLAVNAALNFALRAALPGVFELFDAYGMGIVLWLAIFLTVNFSMYGTLLDGLPGWFSYTGRAGFRTKAAASDIFAAFIPAEGHEGSYRCGTLQYLGPDPDDPESYNVRYAVGEGLFEMQKITPLEDFEAPYRARYYFIGDVTAQNAAFAEGVFDLTITELENDTRSVRVIEEHPALRLRTALFLWFDDHTGDVVNSVRAQVEGKRDFSYTGRFWRKQAKLV</sequence>
<dbReference type="HOGENOM" id="CLU_949291_0_0_5"/>
<dbReference type="AlphaFoldDB" id="S9S156"/>
<evidence type="ECO:0000313" key="3">
    <source>
        <dbReference type="Proteomes" id="UP000015351"/>
    </source>
</evidence>
<dbReference type="RefSeq" id="WP_021099870.1">
    <property type="nucleotide sequence ID" value="NZ_KE557306.1"/>
</dbReference>
<comment type="caution">
    <text evidence="2">The sequence shown here is derived from an EMBL/GenBank/DDBJ whole genome shotgun (WGS) entry which is preliminary data.</text>
</comment>
<keyword evidence="1" id="KW-0472">Membrane</keyword>
<reference evidence="3" key="1">
    <citation type="journal article" date="2013" name="Stand. Genomic Sci.">
        <title>Genome sequence of the Litoreibacter arenae type strain (DSM 19593(T)), a member of the Roseobacter clade isolated from sea sand.</title>
        <authorList>
            <person name="Riedel T."/>
            <person name="Fiebig A."/>
            <person name="Petersen J."/>
            <person name="Gronow S."/>
            <person name="Kyrpides N.C."/>
            <person name="Goker M."/>
            <person name="Klenk H.P."/>
        </authorList>
    </citation>
    <scope>NUCLEOTIDE SEQUENCE [LARGE SCALE GENOMIC DNA]</scope>
    <source>
        <strain evidence="3">DSM 19593</strain>
    </source>
</reference>
<keyword evidence="1" id="KW-1133">Transmembrane helix</keyword>
<keyword evidence="3" id="KW-1185">Reference proteome</keyword>